<protein>
    <recommendedName>
        <fullName evidence="7">Cell division protein FtsB</fullName>
    </recommendedName>
</protein>
<keyword evidence="4 7" id="KW-1133">Transmembrane helix</keyword>
<dbReference type="PANTHER" id="PTHR37485">
    <property type="entry name" value="CELL DIVISION PROTEIN FTSB"/>
    <property type="match status" value="1"/>
</dbReference>
<dbReference type="HAMAP" id="MF_00599">
    <property type="entry name" value="FtsB"/>
    <property type="match status" value="1"/>
</dbReference>
<evidence type="ECO:0000256" key="5">
    <source>
        <dbReference type="ARBA" id="ARBA00023136"/>
    </source>
</evidence>
<keyword evidence="7" id="KW-0175">Coiled coil</keyword>
<name>A0ABP2U768_9GAMM</name>
<comment type="subcellular location">
    <subcellularLocation>
        <location evidence="7">Cell inner membrane</location>
        <topology evidence="7">Single-pass type II membrane protein</topology>
    </subcellularLocation>
    <text evidence="7">Localizes to the division septum.</text>
</comment>
<evidence type="ECO:0000313" key="9">
    <source>
        <dbReference type="EMBL" id="ENV59764.1"/>
    </source>
</evidence>
<evidence type="ECO:0000256" key="4">
    <source>
        <dbReference type="ARBA" id="ARBA00022989"/>
    </source>
</evidence>
<feature type="coiled-coil region" evidence="7">
    <location>
        <begin position="62"/>
        <end position="89"/>
    </location>
</feature>
<evidence type="ECO:0000256" key="6">
    <source>
        <dbReference type="ARBA" id="ARBA00023306"/>
    </source>
</evidence>
<keyword evidence="6 7" id="KW-0131">Cell cycle</keyword>
<comment type="subunit">
    <text evidence="7">Part of a complex composed of FtsB, FtsL and FtsQ.</text>
</comment>
<keyword evidence="1 7" id="KW-1003">Cell membrane</keyword>
<reference evidence="9 10" key="1">
    <citation type="submission" date="2013-02" db="EMBL/GenBank/DDBJ databases">
        <title>The Genome Sequence of Acinetobacter soli NIPH 2899.</title>
        <authorList>
            <consortium name="The Broad Institute Genome Sequencing Platform"/>
            <consortium name="The Broad Institute Genome Sequencing Center for Infectious Disease"/>
            <person name="Cerqueira G."/>
            <person name="Feldgarden M."/>
            <person name="Courvalin P."/>
            <person name="Perichon B."/>
            <person name="Grillot-Courvalin C."/>
            <person name="Clermont D."/>
            <person name="Rocha E."/>
            <person name="Yoon E.-J."/>
            <person name="Nemec A."/>
            <person name="Walker B."/>
            <person name="Young S.K."/>
            <person name="Zeng Q."/>
            <person name="Gargeya S."/>
            <person name="Fitzgerald M."/>
            <person name="Haas B."/>
            <person name="Abouelleil A."/>
            <person name="Alvarado L."/>
            <person name="Arachchi H.M."/>
            <person name="Berlin A.M."/>
            <person name="Chapman S.B."/>
            <person name="Dewar J."/>
            <person name="Goldberg J."/>
            <person name="Griggs A."/>
            <person name="Gujja S."/>
            <person name="Hansen M."/>
            <person name="Howarth C."/>
            <person name="Imamovic A."/>
            <person name="Larimer J."/>
            <person name="McCowan C."/>
            <person name="Murphy C."/>
            <person name="Neiman D."/>
            <person name="Pearson M."/>
            <person name="Priest M."/>
            <person name="Roberts A."/>
            <person name="Saif S."/>
            <person name="Shea T."/>
            <person name="Sisk P."/>
            <person name="Sykes S."/>
            <person name="Wortman J."/>
            <person name="Nusbaum C."/>
            <person name="Birren B."/>
        </authorList>
    </citation>
    <scope>NUCLEOTIDE SEQUENCE [LARGE SCALE GENOMIC DNA]</scope>
    <source>
        <strain evidence="9 10">NIPH 2899</strain>
    </source>
</reference>
<keyword evidence="3 7" id="KW-0812">Transmembrane</keyword>
<proteinExistence type="inferred from homology"/>
<dbReference type="PANTHER" id="PTHR37485:SF1">
    <property type="entry name" value="CELL DIVISION PROTEIN FTSB"/>
    <property type="match status" value="1"/>
</dbReference>
<evidence type="ECO:0000313" key="10">
    <source>
        <dbReference type="Proteomes" id="UP000018433"/>
    </source>
</evidence>
<comment type="similarity">
    <text evidence="7">Belongs to the FtsB family.</text>
</comment>
<evidence type="ECO:0000256" key="1">
    <source>
        <dbReference type="ARBA" id="ARBA00022475"/>
    </source>
</evidence>
<dbReference type="Proteomes" id="UP000018433">
    <property type="component" value="Unassembled WGS sequence"/>
</dbReference>
<dbReference type="NCBIfam" id="NF002058">
    <property type="entry name" value="PRK00888.1"/>
    <property type="match status" value="1"/>
</dbReference>
<keyword evidence="7" id="KW-0997">Cell inner membrane</keyword>
<dbReference type="Pfam" id="PF04977">
    <property type="entry name" value="DivIC"/>
    <property type="match status" value="1"/>
</dbReference>
<organism evidence="9 10">
    <name type="scientific">Acinetobacter soli NIPH 2899</name>
    <dbReference type="NCBI Taxonomy" id="1217677"/>
    <lineage>
        <taxon>Bacteria</taxon>
        <taxon>Pseudomonadati</taxon>
        <taxon>Pseudomonadota</taxon>
        <taxon>Gammaproteobacteria</taxon>
        <taxon>Moraxellales</taxon>
        <taxon>Moraxellaceae</taxon>
        <taxon>Acinetobacter</taxon>
    </lineage>
</organism>
<comment type="caution">
    <text evidence="9">The sequence shown here is derived from an EMBL/GenBank/DDBJ whole genome shotgun (WGS) entry which is preliminary data.</text>
</comment>
<evidence type="ECO:0000256" key="3">
    <source>
        <dbReference type="ARBA" id="ARBA00022692"/>
    </source>
</evidence>
<accession>A0ABP2U768</accession>
<feature type="topological domain" description="Cytoplasmic" evidence="7">
    <location>
        <begin position="1"/>
        <end position="36"/>
    </location>
</feature>
<keyword evidence="10" id="KW-1185">Reference proteome</keyword>
<keyword evidence="2 7" id="KW-0132">Cell division</keyword>
<evidence type="ECO:0000256" key="7">
    <source>
        <dbReference type="HAMAP-Rule" id="MF_00599"/>
    </source>
</evidence>
<evidence type="ECO:0000256" key="8">
    <source>
        <dbReference type="SAM" id="Phobius"/>
    </source>
</evidence>
<dbReference type="InterPro" id="IPR007060">
    <property type="entry name" value="FtsL/DivIC"/>
</dbReference>
<sequence length="153" mass="17401">MHAKFQIVISYKTLKDVLIEVLKTMLEVFKSTSSKLILGLVIILVAGLQYSFWWGEGGYFPHQALTQQIAQQAEINQELKERNRILAAEVYDLKNGTEAIEEHARLDLGLIKPHETFVQMSTISTQYKPIYIDPNAKVDMQTNETPPTPDIPD</sequence>
<keyword evidence="5 7" id="KW-0472">Membrane</keyword>
<feature type="transmembrane region" description="Helical" evidence="8">
    <location>
        <begin position="36"/>
        <end position="55"/>
    </location>
</feature>
<dbReference type="InterPro" id="IPR023081">
    <property type="entry name" value="Cell_div_FtsB"/>
</dbReference>
<dbReference type="EMBL" id="APPV01000011">
    <property type="protein sequence ID" value="ENV59764.1"/>
    <property type="molecule type" value="Genomic_DNA"/>
</dbReference>
<gene>
    <name evidence="7" type="primary">ftsB</name>
    <name evidence="9" type="ORF">F950_02318</name>
</gene>
<evidence type="ECO:0000256" key="2">
    <source>
        <dbReference type="ARBA" id="ARBA00022618"/>
    </source>
</evidence>
<feature type="topological domain" description="Periplasmic" evidence="7">
    <location>
        <begin position="55"/>
        <end position="153"/>
    </location>
</feature>
<comment type="function">
    <text evidence="7">Essential cell division protein. May link together the upstream cell division proteins, which are predominantly cytoplasmic, with the downstream cell division proteins, which are predominantly periplasmic.</text>
</comment>